<sequence>MAAAGRILTLLLWGHLLELWTPCHTADPAYPRLRLSHKELLDLNRTSIFESPSGFLDLQTMMLDEYQERLFIGGRDIVYSLNLERISDGYKEIHWPSPPSKVEECIMKGKDTNDCANYVRVLHHYNRTHLLTCATGAFDPLCAFIRVGYHSEDPVFHLEPHRSERGRGRCPFDPSSSFVSTLVGSELFTGLYSDYWAREPAIFC</sequence>
<gene>
    <name evidence="6" type="primary">Sema3e</name>
</gene>
<evidence type="ECO:0000256" key="3">
    <source>
        <dbReference type="SAM" id="SignalP"/>
    </source>
</evidence>
<dbReference type="Gene3D" id="2.130.10.10">
    <property type="entry name" value="YVTN repeat-like/Quinoprotein amine dehydrogenase"/>
    <property type="match status" value="1"/>
</dbReference>
<comment type="caution">
    <text evidence="2">Lacks conserved residue(s) required for the propagation of feature annotation.</text>
</comment>
<evidence type="ECO:0000313" key="6">
    <source>
        <dbReference type="RefSeq" id="XP_040584656.1"/>
    </source>
</evidence>
<feature type="chain" id="PRO_5046293329" evidence="3">
    <location>
        <begin position="26"/>
        <end position="204"/>
    </location>
</feature>
<feature type="signal peptide" evidence="3">
    <location>
        <begin position="1"/>
        <end position="25"/>
    </location>
</feature>
<organism evidence="5 6">
    <name type="scientific">Mesocricetus auratus</name>
    <name type="common">Golden hamster</name>
    <dbReference type="NCBI Taxonomy" id="10036"/>
    <lineage>
        <taxon>Eukaryota</taxon>
        <taxon>Metazoa</taxon>
        <taxon>Chordata</taxon>
        <taxon>Craniata</taxon>
        <taxon>Vertebrata</taxon>
        <taxon>Euteleostomi</taxon>
        <taxon>Mammalia</taxon>
        <taxon>Eutheria</taxon>
        <taxon>Euarchontoglires</taxon>
        <taxon>Glires</taxon>
        <taxon>Rodentia</taxon>
        <taxon>Myomorpha</taxon>
        <taxon>Muroidea</taxon>
        <taxon>Cricetidae</taxon>
        <taxon>Cricetinae</taxon>
        <taxon>Mesocricetus</taxon>
    </lineage>
</organism>
<dbReference type="PROSITE" id="PS51004">
    <property type="entry name" value="SEMA"/>
    <property type="match status" value="1"/>
</dbReference>
<reference evidence="6" key="1">
    <citation type="journal article" date="2017" name="Sci. Rep.">
        <title>De novo assembly, annotation, and characterization of the whole brain transcriptome of male and female Syrian hamsters.</title>
        <authorList>
            <person name="McCann K.E."/>
            <person name="Sinkiewicz D.M."/>
            <person name="Norvelle A."/>
            <person name="Huhman K.L."/>
        </authorList>
    </citation>
    <scope>NUCLEOTIDE SEQUENCE</scope>
</reference>
<evidence type="ECO:0000313" key="5">
    <source>
        <dbReference type="Proteomes" id="UP000886700"/>
    </source>
</evidence>
<protein>
    <submittedName>
        <fullName evidence="6">Semaphorin-3E</fullName>
    </submittedName>
</protein>
<dbReference type="GeneID" id="106022274"/>
<dbReference type="InterPro" id="IPR001627">
    <property type="entry name" value="Semap_dom"/>
</dbReference>
<dbReference type="Proteomes" id="UP000886700">
    <property type="component" value="Unplaced"/>
</dbReference>
<dbReference type="SUPFAM" id="SSF101912">
    <property type="entry name" value="Sema domain"/>
    <property type="match status" value="1"/>
</dbReference>
<dbReference type="RefSeq" id="XP_040584656.1">
    <property type="nucleotide sequence ID" value="XM_040728722.1"/>
</dbReference>
<dbReference type="InterPro" id="IPR027231">
    <property type="entry name" value="Semaphorin"/>
</dbReference>
<dbReference type="InterPro" id="IPR036352">
    <property type="entry name" value="Semap_dom_sf"/>
</dbReference>
<keyword evidence="3" id="KW-0732">Signal</keyword>
<evidence type="ECO:0000256" key="1">
    <source>
        <dbReference type="ARBA" id="ARBA00023180"/>
    </source>
</evidence>
<keyword evidence="5" id="KW-1185">Reference proteome</keyword>
<dbReference type="PANTHER" id="PTHR11036:SF22">
    <property type="entry name" value="SEMAPHORIN-3E"/>
    <property type="match status" value="1"/>
</dbReference>
<accession>A0ABM2W328</accession>
<dbReference type="PANTHER" id="PTHR11036">
    <property type="entry name" value="SEMAPHORIN"/>
    <property type="match status" value="1"/>
</dbReference>
<dbReference type="InterPro" id="IPR015943">
    <property type="entry name" value="WD40/YVTN_repeat-like_dom_sf"/>
</dbReference>
<name>A0ABM2W328_MESAU</name>
<feature type="domain" description="Sema" evidence="4">
    <location>
        <begin position="32"/>
        <end position="204"/>
    </location>
</feature>
<keyword evidence="1" id="KW-0325">Glycoprotein</keyword>
<reference evidence="6" key="2">
    <citation type="submission" date="2025-08" db="UniProtKB">
        <authorList>
            <consortium name="RefSeq"/>
        </authorList>
    </citation>
    <scope>IDENTIFICATION</scope>
</reference>
<evidence type="ECO:0000256" key="2">
    <source>
        <dbReference type="PROSITE-ProRule" id="PRU00352"/>
    </source>
</evidence>
<evidence type="ECO:0000259" key="4">
    <source>
        <dbReference type="PROSITE" id="PS51004"/>
    </source>
</evidence>
<proteinExistence type="predicted"/>